<keyword evidence="2" id="KW-1185">Reference proteome</keyword>
<dbReference type="OrthoDB" id="8480244at2"/>
<accession>A0A2N5XWB7</accession>
<gene>
    <name evidence="1" type="ORF">C0081_00255</name>
</gene>
<evidence type="ECO:0000313" key="2">
    <source>
        <dbReference type="Proteomes" id="UP000234881"/>
    </source>
</evidence>
<sequence>MIMKHQVTRELFTYWDGLRGGRTAPERSDIDPAEIHQILGDTFILEYGNQNALNFRLAGTRLCGSFCRELKGRSFLDIWSQEDTSSIKLLLAAVAEDEAAAVIGFKGKTERDQELDFEAVLLPLRHYGQPKSRILGAASPADMPYWVGIWPLTELSVTSMRLIWPDERPAFMRTAKSGTKAQPGFGLAPSTAAVSPSVDNAAFQIEKQIGHLTVIEGGRRD</sequence>
<protein>
    <submittedName>
        <fullName evidence="1">PAS domain-containing protein</fullName>
    </submittedName>
</protein>
<dbReference type="EMBL" id="PKUQ01000001">
    <property type="protein sequence ID" value="PLW78718.1"/>
    <property type="molecule type" value="Genomic_DNA"/>
</dbReference>
<dbReference type="PIRSF" id="PIRSF031878">
    <property type="entry name" value="UCP031878"/>
    <property type="match status" value="1"/>
</dbReference>
<proteinExistence type="predicted"/>
<reference evidence="1 2" key="1">
    <citation type="submission" date="2018-01" db="EMBL/GenBank/DDBJ databases">
        <title>The draft genome sequence of Cohaesibacter sp. H1304.</title>
        <authorList>
            <person name="Wang N.-N."/>
            <person name="Du Z.-J."/>
        </authorList>
    </citation>
    <scope>NUCLEOTIDE SEQUENCE [LARGE SCALE GENOMIC DNA]</scope>
    <source>
        <strain evidence="1 2">H1304</strain>
    </source>
</reference>
<organism evidence="1 2">
    <name type="scientific">Cohaesibacter celericrescens</name>
    <dbReference type="NCBI Taxonomy" id="2067669"/>
    <lineage>
        <taxon>Bacteria</taxon>
        <taxon>Pseudomonadati</taxon>
        <taxon>Pseudomonadota</taxon>
        <taxon>Alphaproteobacteria</taxon>
        <taxon>Hyphomicrobiales</taxon>
        <taxon>Cohaesibacteraceae</taxon>
    </lineage>
</organism>
<name>A0A2N5XWB7_9HYPH</name>
<comment type="caution">
    <text evidence="1">The sequence shown here is derived from an EMBL/GenBank/DDBJ whole genome shotgun (WGS) entry which is preliminary data.</text>
</comment>
<dbReference type="AlphaFoldDB" id="A0A2N5XWB7"/>
<evidence type="ECO:0000313" key="1">
    <source>
        <dbReference type="EMBL" id="PLW78718.1"/>
    </source>
</evidence>
<dbReference type="Pfam" id="PF07310">
    <property type="entry name" value="PAS_5"/>
    <property type="match status" value="1"/>
</dbReference>
<dbReference type="Proteomes" id="UP000234881">
    <property type="component" value="Unassembled WGS sequence"/>
</dbReference>
<dbReference type="InterPro" id="IPR009922">
    <property type="entry name" value="DUF1457"/>
</dbReference>